<evidence type="ECO:0000313" key="2">
    <source>
        <dbReference type="Proteomes" id="UP000821866"/>
    </source>
</evidence>
<sequence>MVEAMKQSFRAEVGFNGTGISQWSVDVVGESTKSYYNATTAVTPAVMVKPASYDEEHFLRNSCPSLR</sequence>
<keyword evidence="2" id="KW-1185">Reference proteome</keyword>
<evidence type="ECO:0000313" key="1">
    <source>
        <dbReference type="EMBL" id="KAH8027501.1"/>
    </source>
</evidence>
<accession>A0A9J6DZS0</accession>
<dbReference type="Proteomes" id="UP000821866">
    <property type="component" value="Chromosome 4"/>
</dbReference>
<reference evidence="1" key="2">
    <citation type="submission" date="2021-09" db="EMBL/GenBank/DDBJ databases">
        <authorList>
            <person name="Jia N."/>
            <person name="Wang J."/>
            <person name="Shi W."/>
            <person name="Du L."/>
            <person name="Sun Y."/>
            <person name="Zhan W."/>
            <person name="Jiang J."/>
            <person name="Wang Q."/>
            <person name="Zhang B."/>
            <person name="Ji P."/>
            <person name="Sakyi L.B."/>
            <person name="Cui X."/>
            <person name="Yuan T."/>
            <person name="Jiang B."/>
            <person name="Yang W."/>
            <person name="Lam T.T.-Y."/>
            <person name="Chang Q."/>
            <person name="Ding S."/>
            <person name="Wang X."/>
            <person name="Zhu J."/>
            <person name="Ruan X."/>
            <person name="Zhao L."/>
            <person name="Wei J."/>
            <person name="Que T."/>
            <person name="Du C."/>
            <person name="Cheng J."/>
            <person name="Dai P."/>
            <person name="Han X."/>
            <person name="Huang E."/>
            <person name="Gao Y."/>
            <person name="Liu J."/>
            <person name="Shao H."/>
            <person name="Ye R."/>
            <person name="Li L."/>
            <person name="Wei W."/>
            <person name="Wang X."/>
            <person name="Wang C."/>
            <person name="Huo Q."/>
            <person name="Li W."/>
            <person name="Guo W."/>
            <person name="Chen H."/>
            <person name="Chen S."/>
            <person name="Zhou L."/>
            <person name="Zhou L."/>
            <person name="Ni X."/>
            <person name="Tian J."/>
            <person name="Zhou Y."/>
            <person name="Sheng Y."/>
            <person name="Liu T."/>
            <person name="Pan Y."/>
            <person name="Xia L."/>
            <person name="Li J."/>
            <person name="Zhao F."/>
            <person name="Cao W."/>
        </authorList>
    </citation>
    <scope>NUCLEOTIDE SEQUENCE</scope>
    <source>
        <strain evidence="1">Rmic-2018</strain>
        <tissue evidence="1">Larvae</tissue>
    </source>
</reference>
<protein>
    <submittedName>
        <fullName evidence="1">Uncharacterized protein</fullName>
    </submittedName>
</protein>
<dbReference type="AlphaFoldDB" id="A0A9J6DZS0"/>
<reference evidence="1" key="1">
    <citation type="journal article" date="2020" name="Cell">
        <title>Large-Scale Comparative Analyses of Tick Genomes Elucidate Their Genetic Diversity and Vector Capacities.</title>
        <authorList>
            <consortium name="Tick Genome and Microbiome Consortium (TIGMIC)"/>
            <person name="Jia N."/>
            <person name="Wang J."/>
            <person name="Shi W."/>
            <person name="Du L."/>
            <person name="Sun Y."/>
            <person name="Zhan W."/>
            <person name="Jiang J.F."/>
            <person name="Wang Q."/>
            <person name="Zhang B."/>
            <person name="Ji P."/>
            <person name="Bell-Sakyi L."/>
            <person name="Cui X.M."/>
            <person name="Yuan T.T."/>
            <person name="Jiang B.G."/>
            <person name="Yang W.F."/>
            <person name="Lam T.T."/>
            <person name="Chang Q.C."/>
            <person name="Ding S.J."/>
            <person name="Wang X.J."/>
            <person name="Zhu J.G."/>
            <person name="Ruan X.D."/>
            <person name="Zhao L."/>
            <person name="Wei J.T."/>
            <person name="Ye R.Z."/>
            <person name="Que T.C."/>
            <person name="Du C.H."/>
            <person name="Zhou Y.H."/>
            <person name="Cheng J.X."/>
            <person name="Dai P.F."/>
            <person name="Guo W.B."/>
            <person name="Han X.H."/>
            <person name="Huang E.J."/>
            <person name="Li L.F."/>
            <person name="Wei W."/>
            <person name="Gao Y.C."/>
            <person name="Liu J.Z."/>
            <person name="Shao H.Z."/>
            <person name="Wang X."/>
            <person name="Wang C.C."/>
            <person name="Yang T.C."/>
            <person name="Huo Q.B."/>
            <person name="Li W."/>
            <person name="Chen H.Y."/>
            <person name="Chen S.E."/>
            <person name="Zhou L.G."/>
            <person name="Ni X.B."/>
            <person name="Tian J.H."/>
            <person name="Sheng Y."/>
            <person name="Liu T."/>
            <person name="Pan Y.S."/>
            <person name="Xia L.Y."/>
            <person name="Li J."/>
            <person name="Zhao F."/>
            <person name="Cao W.C."/>
        </authorList>
    </citation>
    <scope>NUCLEOTIDE SEQUENCE</scope>
    <source>
        <strain evidence="1">Rmic-2018</strain>
    </source>
</reference>
<dbReference type="EMBL" id="JABSTU010000006">
    <property type="protein sequence ID" value="KAH8027501.1"/>
    <property type="molecule type" value="Genomic_DNA"/>
</dbReference>
<proteinExistence type="predicted"/>
<name>A0A9J6DZS0_RHIMP</name>
<comment type="caution">
    <text evidence="1">The sequence shown here is derived from an EMBL/GenBank/DDBJ whole genome shotgun (WGS) entry which is preliminary data.</text>
</comment>
<gene>
    <name evidence="1" type="ORF">HPB51_007034</name>
</gene>
<organism evidence="1 2">
    <name type="scientific">Rhipicephalus microplus</name>
    <name type="common">Cattle tick</name>
    <name type="synonym">Boophilus microplus</name>
    <dbReference type="NCBI Taxonomy" id="6941"/>
    <lineage>
        <taxon>Eukaryota</taxon>
        <taxon>Metazoa</taxon>
        <taxon>Ecdysozoa</taxon>
        <taxon>Arthropoda</taxon>
        <taxon>Chelicerata</taxon>
        <taxon>Arachnida</taxon>
        <taxon>Acari</taxon>
        <taxon>Parasitiformes</taxon>
        <taxon>Ixodida</taxon>
        <taxon>Ixodoidea</taxon>
        <taxon>Ixodidae</taxon>
        <taxon>Rhipicephalinae</taxon>
        <taxon>Rhipicephalus</taxon>
        <taxon>Boophilus</taxon>
    </lineage>
</organism>